<accession>A0A915DAA2</accession>
<feature type="transmembrane region" description="Helical" evidence="2">
    <location>
        <begin position="20"/>
        <end position="40"/>
    </location>
</feature>
<feature type="compositionally biased region" description="Basic and acidic residues" evidence="1">
    <location>
        <begin position="172"/>
        <end position="184"/>
    </location>
</feature>
<reference evidence="4" key="1">
    <citation type="submission" date="2022-11" db="UniProtKB">
        <authorList>
            <consortium name="WormBaseParasite"/>
        </authorList>
    </citation>
    <scope>IDENTIFICATION</scope>
</reference>
<sequence>MAVLVVYGGSSGPVNGSYGGLEALMVVLEALMAAAAVSVYGGNRGGGGLAFTIVVSPVILLVNAQNLACGLSPRIATINATAAAIRASNTTIRASSTAIRSINRSGRAAVTTSTAIRSANKSGRTAVTIATANASFGHLEQIEKGGESTRLIAGDTKCLRRQSKQILTEPKQNAHRENSGRDEFGQSTAETAPKNFSRLQ</sequence>
<dbReference type="Proteomes" id="UP000887574">
    <property type="component" value="Unplaced"/>
</dbReference>
<evidence type="ECO:0000313" key="3">
    <source>
        <dbReference type="Proteomes" id="UP000887574"/>
    </source>
</evidence>
<keyword evidence="3" id="KW-1185">Reference proteome</keyword>
<protein>
    <submittedName>
        <fullName evidence="4">Uncharacterized protein</fullName>
    </submittedName>
</protein>
<proteinExistence type="predicted"/>
<feature type="transmembrane region" description="Helical" evidence="2">
    <location>
        <begin position="47"/>
        <end position="64"/>
    </location>
</feature>
<dbReference type="AlphaFoldDB" id="A0A915DAA2"/>
<name>A0A915DAA2_9BILA</name>
<keyword evidence="2" id="KW-1133">Transmembrane helix</keyword>
<feature type="region of interest" description="Disordered" evidence="1">
    <location>
        <begin position="164"/>
        <end position="200"/>
    </location>
</feature>
<evidence type="ECO:0000256" key="1">
    <source>
        <dbReference type="SAM" id="MobiDB-lite"/>
    </source>
</evidence>
<keyword evidence="2" id="KW-0472">Membrane</keyword>
<dbReference type="WBParaSite" id="jg17798">
    <property type="protein sequence ID" value="jg17798"/>
    <property type="gene ID" value="jg17798"/>
</dbReference>
<keyword evidence="2" id="KW-0812">Transmembrane</keyword>
<organism evidence="3 4">
    <name type="scientific">Ditylenchus dipsaci</name>
    <dbReference type="NCBI Taxonomy" id="166011"/>
    <lineage>
        <taxon>Eukaryota</taxon>
        <taxon>Metazoa</taxon>
        <taxon>Ecdysozoa</taxon>
        <taxon>Nematoda</taxon>
        <taxon>Chromadorea</taxon>
        <taxon>Rhabditida</taxon>
        <taxon>Tylenchina</taxon>
        <taxon>Tylenchomorpha</taxon>
        <taxon>Sphaerularioidea</taxon>
        <taxon>Anguinidae</taxon>
        <taxon>Anguininae</taxon>
        <taxon>Ditylenchus</taxon>
    </lineage>
</organism>
<evidence type="ECO:0000313" key="4">
    <source>
        <dbReference type="WBParaSite" id="jg17798"/>
    </source>
</evidence>
<evidence type="ECO:0000256" key="2">
    <source>
        <dbReference type="SAM" id="Phobius"/>
    </source>
</evidence>